<feature type="region of interest" description="Disordered" evidence="1">
    <location>
        <begin position="93"/>
        <end position="114"/>
    </location>
</feature>
<organism evidence="2 3">
    <name type="scientific">Lactuca saligna</name>
    <name type="common">Willowleaf lettuce</name>
    <dbReference type="NCBI Taxonomy" id="75948"/>
    <lineage>
        <taxon>Eukaryota</taxon>
        <taxon>Viridiplantae</taxon>
        <taxon>Streptophyta</taxon>
        <taxon>Embryophyta</taxon>
        <taxon>Tracheophyta</taxon>
        <taxon>Spermatophyta</taxon>
        <taxon>Magnoliopsida</taxon>
        <taxon>eudicotyledons</taxon>
        <taxon>Gunneridae</taxon>
        <taxon>Pentapetalae</taxon>
        <taxon>asterids</taxon>
        <taxon>campanulids</taxon>
        <taxon>Asterales</taxon>
        <taxon>Asteraceae</taxon>
        <taxon>Cichorioideae</taxon>
        <taxon>Cichorieae</taxon>
        <taxon>Lactucinae</taxon>
        <taxon>Lactuca</taxon>
    </lineage>
</organism>
<name>A0AA35YE01_LACSI</name>
<protein>
    <submittedName>
        <fullName evidence="2">Uncharacterized protein</fullName>
    </submittedName>
</protein>
<feature type="region of interest" description="Disordered" evidence="1">
    <location>
        <begin position="34"/>
        <end position="60"/>
    </location>
</feature>
<proteinExistence type="predicted"/>
<evidence type="ECO:0000313" key="2">
    <source>
        <dbReference type="EMBL" id="CAI9269553.1"/>
    </source>
</evidence>
<evidence type="ECO:0000256" key="1">
    <source>
        <dbReference type="SAM" id="MobiDB-lite"/>
    </source>
</evidence>
<evidence type="ECO:0000313" key="3">
    <source>
        <dbReference type="Proteomes" id="UP001177003"/>
    </source>
</evidence>
<sequence length="284" mass="31514">MLKRVNPNNTVLITYLQSIDTSVETGVLLAREEEKNTKRSKKVVAKSSKKSVKESTSTKSPKKVLITKVEPIQQEVVVTDTLSTQKEIIRSKTGAHPRIKMKSKQKSRSPLTNVVRKRQVSHQGVIFHEIPAPASLSSKKRRATDMAKHILKKKKGRVIISSESTADENETIPDTPEADLQKDSSHIASTDVIPPIVSIAKTVYMEARTSDILVNISNMDASVTMCEDASHAENKVTSLKVDGMLKMVKGRLSSKSSRMIKDSVSRLLEKINLCDQNNEMRVNA</sequence>
<feature type="compositionally biased region" description="Basic residues" evidence="1">
    <location>
        <begin position="38"/>
        <end position="50"/>
    </location>
</feature>
<dbReference type="AlphaFoldDB" id="A0AA35YE01"/>
<reference evidence="2" key="1">
    <citation type="submission" date="2023-04" db="EMBL/GenBank/DDBJ databases">
        <authorList>
            <person name="Vijverberg K."/>
            <person name="Xiong W."/>
            <person name="Schranz E."/>
        </authorList>
    </citation>
    <scope>NUCLEOTIDE SEQUENCE</scope>
</reference>
<gene>
    <name evidence="2" type="ORF">LSALG_LOCUS9924</name>
</gene>
<keyword evidence="3" id="KW-1185">Reference proteome</keyword>
<dbReference type="EMBL" id="OX465077">
    <property type="protein sequence ID" value="CAI9269553.1"/>
    <property type="molecule type" value="Genomic_DNA"/>
</dbReference>
<dbReference type="Proteomes" id="UP001177003">
    <property type="component" value="Chromosome 1"/>
</dbReference>
<accession>A0AA35YE01</accession>
<feature type="compositionally biased region" description="Basic residues" evidence="1">
    <location>
        <begin position="93"/>
        <end position="107"/>
    </location>
</feature>